<reference evidence="2" key="1">
    <citation type="journal article" date="2023" name="Nat. Plants">
        <title>Single-cell RNA sequencing provides a high-resolution roadmap for understanding the multicellular compartmentation of specialized metabolism.</title>
        <authorList>
            <person name="Sun S."/>
            <person name="Shen X."/>
            <person name="Li Y."/>
            <person name="Li Y."/>
            <person name="Wang S."/>
            <person name="Li R."/>
            <person name="Zhang H."/>
            <person name="Shen G."/>
            <person name="Guo B."/>
            <person name="Wei J."/>
            <person name="Xu J."/>
            <person name="St-Pierre B."/>
            <person name="Chen S."/>
            <person name="Sun C."/>
        </authorList>
    </citation>
    <scope>NUCLEOTIDE SEQUENCE [LARGE SCALE GENOMIC DNA]</scope>
</reference>
<dbReference type="Proteomes" id="UP001060085">
    <property type="component" value="Linkage Group LG02"/>
</dbReference>
<sequence length="139" mass="15535">MWTLHHALRWDGRIVESQGGLETEVSPKADLISSGRSGAQQTTEVFGQEFLDQISQRDICLCIIFHRLEPVVKFFFLFCRVKLLIMTLLLGSPGSGKTTLLKAPAGKADDLIMVPIRYFAFDPSPKLGSCHFFSISLTF</sequence>
<accession>A0ACC0BYN4</accession>
<evidence type="ECO:0000313" key="1">
    <source>
        <dbReference type="EMBL" id="KAI5677745.1"/>
    </source>
</evidence>
<comment type="caution">
    <text evidence="1">The sequence shown here is derived from an EMBL/GenBank/DDBJ whole genome shotgun (WGS) entry which is preliminary data.</text>
</comment>
<name>A0ACC0BYN4_CATRO</name>
<evidence type="ECO:0000313" key="2">
    <source>
        <dbReference type="Proteomes" id="UP001060085"/>
    </source>
</evidence>
<gene>
    <name evidence="1" type="ORF">M9H77_08695</name>
</gene>
<proteinExistence type="predicted"/>
<dbReference type="EMBL" id="CM044702">
    <property type="protein sequence ID" value="KAI5677745.1"/>
    <property type="molecule type" value="Genomic_DNA"/>
</dbReference>
<protein>
    <submittedName>
        <fullName evidence="1">Uncharacterized protein</fullName>
    </submittedName>
</protein>
<keyword evidence="2" id="KW-1185">Reference proteome</keyword>
<organism evidence="1 2">
    <name type="scientific">Catharanthus roseus</name>
    <name type="common">Madagascar periwinkle</name>
    <name type="synonym">Vinca rosea</name>
    <dbReference type="NCBI Taxonomy" id="4058"/>
    <lineage>
        <taxon>Eukaryota</taxon>
        <taxon>Viridiplantae</taxon>
        <taxon>Streptophyta</taxon>
        <taxon>Embryophyta</taxon>
        <taxon>Tracheophyta</taxon>
        <taxon>Spermatophyta</taxon>
        <taxon>Magnoliopsida</taxon>
        <taxon>eudicotyledons</taxon>
        <taxon>Gunneridae</taxon>
        <taxon>Pentapetalae</taxon>
        <taxon>asterids</taxon>
        <taxon>lamiids</taxon>
        <taxon>Gentianales</taxon>
        <taxon>Apocynaceae</taxon>
        <taxon>Rauvolfioideae</taxon>
        <taxon>Vinceae</taxon>
        <taxon>Catharanthinae</taxon>
        <taxon>Catharanthus</taxon>
    </lineage>
</organism>